<accession>A0ACC0CV95</accession>
<gene>
    <name evidence="1" type="ORF">F4821DRAFT_280092</name>
</gene>
<name>A0ACC0CV95_9PEZI</name>
<protein>
    <submittedName>
        <fullName evidence="1">Uncharacterized protein</fullName>
    </submittedName>
</protein>
<dbReference type="Proteomes" id="UP001497680">
    <property type="component" value="Unassembled WGS sequence"/>
</dbReference>
<sequence length="357" mass="39058">MHPPSAGNWINGVVWVLIGLATAFLGLRTYCKYLRRGGLWLDDYVLMASWLVLIAAGAILSVCVAAVFFDHDPNNQTGAHDIGLLTTITGTLFFIAAIWSKTSFALTLTRIAGPKLRIVLYIIITSMNVITCVSVILRWLQCQPVRKIWDGSVDGMCWDRDLILGVTIAASAYSAFMDFLLAIIPWPIIIKLQMRTREKVGIIIAMSMGVCAGVTAIIKCTKFQVLKSTGFADDVFELSIWSVAEIATTIMAASIPMLRALVREATATSGRLGCPVLYIVDKSRGAANRVRSRRASKVVQRSSDAGSDEKAALNQASTACGQIVKMDEVHVHFSDRANNESIESEIGRLPRSYSPWV</sequence>
<evidence type="ECO:0000313" key="1">
    <source>
        <dbReference type="EMBL" id="KAI6084375.1"/>
    </source>
</evidence>
<evidence type="ECO:0000313" key="2">
    <source>
        <dbReference type="Proteomes" id="UP001497680"/>
    </source>
</evidence>
<organism evidence="1 2">
    <name type="scientific">Hypoxylon rubiginosum</name>
    <dbReference type="NCBI Taxonomy" id="110542"/>
    <lineage>
        <taxon>Eukaryota</taxon>
        <taxon>Fungi</taxon>
        <taxon>Dikarya</taxon>
        <taxon>Ascomycota</taxon>
        <taxon>Pezizomycotina</taxon>
        <taxon>Sordariomycetes</taxon>
        <taxon>Xylariomycetidae</taxon>
        <taxon>Xylariales</taxon>
        <taxon>Hypoxylaceae</taxon>
        <taxon>Hypoxylon</taxon>
    </lineage>
</organism>
<keyword evidence="2" id="KW-1185">Reference proteome</keyword>
<proteinExistence type="predicted"/>
<dbReference type="EMBL" id="MU394338">
    <property type="protein sequence ID" value="KAI6084375.1"/>
    <property type="molecule type" value="Genomic_DNA"/>
</dbReference>
<reference evidence="1 2" key="1">
    <citation type="journal article" date="2022" name="New Phytol.">
        <title>Ecological generalism drives hyperdiversity of secondary metabolite gene clusters in xylarialean endophytes.</title>
        <authorList>
            <person name="Franco M.E.E."/>
            <person name="Wisecaver J.H."/>
            <person name="Arnold A.E."/>
            <person name="Ju Y.M."/>
            <person name="Slot J.C."/>
            <person name="Ahrendt S."/>
            <person name="Moore L.P."/>
            <person name="Eastman K.E."/>
            <person name="Scott K."/>
            <person name="Konkel Z."/>
            <person name="Mondo S.J."/>
            <person name="Kuo A."/>
            <person name="Hayes R.D."/>
            <person name="Haridas S."/>
            <person name="Andreopoulos B."/>
            <person name="Riley R."/>
            <person name="LaButti K."/>
            <person name="Pangilinan J."/>
            <person name="Lipzen A."/>
            <person name="Amirebrahimi M."/>
            <person name="Yan J."/>
            <person name="Adam C."/>
            <person name="Keymanesh K."/>
            <person name="Ng V."/>
            <person name="Louie K."/>
            <person name="Northen T."/>
            <person name="Drula E."/>
            <person name="Henrissat B."/>
            <person name="Hsieh H.M."/>
            <person name="Youens-Clark K."/>
            <person name="Lutzoni F."/>
            <person name="Miadlikowska J."/>
            <person name="Eastwood D.C."/>
            <person name="Hamelin R.C."/>
            <person name="Grigoriev I.V."/>
            <person name="U'Ren J.M."/>
        </authorList>
    </citation>
    <scope>NUCLEOTIDE SEQUENCE [LARGE SCALE GENOMIC DNA]</scope>
    <source>
        <strain evidence="1 2">ER1909</strain>
    </source>
</reference>
<comment type="caution">
    <text evidence="1">The sequence shown here is derived from an EMBL/GenBank/DDBJ whole genome shotgun (WGS) entry which is preliminary data.</text>
</comment>